<comment type="caution">
    <text evidence="2">The sequence shown here is derived from an EMBL/GenBank/DDBJ whole genome shotgun (WGS) entry which is preliminary data.</text>
</comment>
<dbReference type="InterPro" id="IPR036465">
    <property type="entry name" value="vWFA_dom_sf"/>
</dbReference>
<feature type="domain" description="VWFA" evidence="1">
    <location>
        <begin position="50"/>
        <end position="257"/>
    </location>
</feature>
<dbReference type="AlphaFoldDB" id="A0A813XA38"/>
<dbReference type="SUPFAM" id="SSF53300">
    <property type="entry name" value="vWA-like"/>
    <property type="match status" value="1"/>
</dbReference>
<evidence type="ECO:0000313" key="3">
    <source>
        <dbReference type="Proteomes" id="UP000663879"/>
    </source>
</evidence>
<dbReference type="Proteomes" id="UP000663879">
    <property type="component" value="Unassembled WGS sequence"/>
</dbReference>
<dbReference type="PANTHER" id="PTHR34706:SF1">
    <property type="entry name" value="VWFA DOMAIN-CONTAINING PROTEIN"/>
    <property type="match status" value="1"/>
</dbReference>
<dbReference type="EMBL" id="CAJNOC010001482">
    <property type="protein sequence ID" value="CAF0868609.1"/>
    <property type="molecule type" value="Genomic_DNA"/>
</dbReference>
<protein>
    <recommendedName>
        <fullName evidence="1">VWFA domain-containing protein</fullName>
    </recommendedName>
</protein>
<accession>A0A813XA38</accession>
<sequence length="293" mass="33776">MEENSSEIAYFDQPPSYQESTQNERLTNFINKYEVSQLFADKLMLLSNFKIVFIFDDSGSMNSTLSESPLNTGNFNATRWDELQYFSKISIELANIFNHNGTDIYFLNRPPARNIRSADELVTHFHDKPSGYTQLTPILNEVLNNNNRDMLADKKLLIIIVTDGEPTDFNGRVDIKSFKEGLNKRNNRTFTTIVSCTDDEETMKYLNNWDIIIPRLDVVDDYRSEKREVQNVQGKSFSFSFGDYVTKALLGSIDESIDNLDQNLSLNLNFKFFNNYKDTVAKEYSNSSIVIVD</sequence>
<dbReference type="OrthoDB" id="2142040at2759"/>
<dbReference type="PROSITE" id="PS50234">
    <property type="entry name" value="VWFA"/>
    <property type="match status" value="1"/>
</dbReference>
<proteinExistence type="predicted"/>
<organism evidence="2 3">
    <name type="scientific">Brachionus calyciflorus</name>
    <dbReference type="NCBI Taxonomy" id="104777"/>
    <lineage>
        <taxon>Eukaryota</taxon>
        <taxon>Metazoa</taxon>
        <taxon>Spiralia</taxon>
        <taxon>Gnathifera</taxon>
        <taxon>Rotifera</taxon>
        <taxon>Eurotatoria</taxon>
        <taxon>Monogononta</taxon>
        <taxon>Pseudotrocha</taxon>
        <taxon>Ploima</taxon>
        <taxon>Brachionidae</taxon>
        <taxon>Brachionus</taxon>
    </lineage>
</organism>
<name>A0A813XA38_9BILA</name>
<evidence type="ECO:0000313" key="2">
    <source>
        <dbReference type="EMBL" id="CAF0868609.1"/>
    </source>
</evidence>
<gene>
    <name evidence="2" type="ORF">OXX778_LOCUS9815</name>
</gene>
<keyword evidence="3" id="KW-1185">Reference proteome</keyword>
<reference evidence="2" key="1">
    <citation type="submission" date="2021-02" db="EMBL/GenBank/DDBJ databases">
        <authorList>
            <person name="Nowell W R."/>
        </authorList>
    </citation>
    <scope>NUCLEOTIDE SEQUENCE</scope>
    <source>
        <strain evidence="2">Ploen Becks lab</strain>
    </source>
</reference>
<dbReference type="PANTHER" id="PTHR34706">
    <property type="entry name" value="SLR1338 PROTEIN"/>
    <property type="match status" value="1"/>
</dbReference>
<dbReference type="InterPro" id="IPR002035">
    <property type="entry name" value="VWF_A"/>
</dbReference>
<dbReference type="Gene3D" id="3.40.50.410">
    <property type="entry name" value="von Willebrand factor, type A domain"/>
    <property type="match status" value="1"/>
</dbReference>
<evidence type="ECO:0000259" key="1">
    <source>
        <dbReference type="PROSITE" id="PS50234"/>
    </source>
</evidence>